<name>A0ABS5CPI7_9FLAO</name>
<reference evidence="2 3" key="1">
    <citation type="submission" date="2021-03" db="EMBL/GenBank/DDBJ databases">
        <title>Flavobacterium Flabelliformis Sp. Nov. And Flavobacterium Geliluteum Sp. Nov., Two Novel Multidrug Resistant Psychrophilic Species Isolated From Antarctica.</title>
        <authorList>
            <person name="Kralova S."/>
            <person name="Busse H.J."/>
            <person name="Bezdicek M."/>
            <person name="Nykrynova M."/>
            <person name="Kroupova E."/>
            <person name="Krsek D."/>
            <person name="Sedlacek I."/>
        </authorList>
    </citation>
    <scope>NUCLEOTIDE SEQUENCE [LARGE SCALE GENOMIC DNA]</scope>
    <source>
        <strain evidence="2 3">P4023</strain>
    </source>
</reference>
<dbReference type="PANTHER" id="PTHR22916">
    <property type="entry name" value="GLYCOSYLTRANSFERASE"/>
    <property type="match status" value="1"/>
</dbReference>
<dbReference type="Pfam" id="PF00535">
    <property type="entry name" value="Glycos_transf_2"/>
    <property type="match status" value="1"/>
</dbReference>
<feature type="domain" description="Glycosyltransferase 2-like" evidence="1">
    <location>
        <begin position="7"/>
        <end position="151"/>
    </location>
</feature>
<proteinExistence type="predicted"/>
<sequence>MNNTLISIIVPCYNQAQYLSEALQSVLDQTYTDWECIIVNDGSPDDTEVIAKRWLEKDSRFKYIYKENGGLSSARNAGLDLSIGDYIQFLDSDDVLECNKLQCQSQFFYKNIDVLISGYRYFEDNEGISNLRIIGRNNFIPETIINYDDTIDLKKLFDIKNPFVICAPLYKKSIFHKIGNFDEQLNSLEDWDFNLRCAINDISFHHIGYFPKSKVLVRLHENSMMRKNNLMNANNKKLKEKWNSDLLYQSIFNVKSTNQKNVSGNISFLKLSNFKSFLKLFLPPIFLIIKRKIFNSRNASK</sequence>
<dbReference type="InterPro" id="IPR029044">
    <property type="entry name" value="Nucleotide-diphossugar_trans"/>
</dbReference>
<protein>
    <submittedName>
        <fullName evidence="2">Glycosyltransferase</fullName>
    </submittedName>
</protein>
<dbReference type="RefSeq" id="WP_210644314.1">
    <property type="nucleotide sequence ID" value="NZ_JAGFBU010000001.1"/>
</dbReference>
<dbReference type="EMBL" id="JAGFBU010000001">
    <property type="protein sequence ID" value="MBP4140523.1"/>
    <property type="molecule type" value="Genomic_DNA"/>
</dbReference>
<organism evidence="2 3">
    <name type="scientific">Flavobacterium flabelliforme</name>
    <dbReference type="NCBI Taxonomy" id="2816119"/>
    <lineage>
        <taxon>Bacteria</taxon>
        <taxon>Pseudomonadati</taxon>
        <taxon>Bacteroidota</taxon>
        <taxon>Flavobacteriia</taxon>
        <taxon>Flavobacteriales</taxon>
        <taxon>Flavobacteriaceae</taxon>
        <taxon>Flavobacterium</taxon>
    </lineage>
</organism>
<dbReference type="Proteomes" id="UP000674217">
    <property type="component" value="Unassembled WGS sequence"/>
</dbReference>
<dbReference type="InterPro" id="IPR001173">
    <property type="entry name" value="Glyco_trans_2-like"/>
</dbReference>
<evidence type="ECO:0000313" key="3">
    <source>
        <dbReference type="Proteomes" id="UP000674217"/>
    </source>
</evidence>
<keyword evidence="3" id="KW-1185">Reference proteome</keyword>
<accession>A0ABS5CPI7</accession>
<gene>
    <name evidence="2" type="ORF">J3S90_01755</name>
</gene>
<dbReference type="Gene3D" id="3.90.550.10">
    <property type="entry name" value="Spore Coat Polysaccharide Biosynthesis Protein SpsA, Chain A"/>
    <property type="match status" value="1"/>
</dbReference>
<evidence type="ECO:0000259" key="1">
    <source>
        <dbReference type="Pfam" id="PF00535"/>
    </source>
</evidence>
<dbReference type="SUPFAM" id="SSF53448">
    <property type="entry name" value="Nucleotide-diphospho-sugar transferases"/>
    <property type="match status" value="1"/>
</dbReference>
<evidence type="ECO:0000313" key="2">
    <source>
        <dbReference type="EMBL" id="MBP4140523.1"/>
    </source>
</evidence>
<comment type="caution">
    <text evidence="2">The sequence shown here is derived from an EMBL/GenBank/DDBJ whole genome shotgun (WGS) entry which is preliminary data.</text>
</comment>
<dbReference type="PANTHER" id="PTHR22916:SF3">
    <property type="entry name" value="UDP-GLCNAC:BETAGAL BETA-1,3-N-ACETYLGLUCOSAMINYLTRANSFERASE-LIKE PROTEIN 1"/>
    <property type="match status" value="1"/>
</dbReference>